<evidence type="ECO:0000313" key="6">
    <source>
        <dbReference type="Proteomes" id="UP001524587"/>
    </source>
</evidence>
<dbReference type="SUPFAM" id="SSF51316">
    <property type="entry name" value="Mss4-like"/>
    <property type="match status" value="1"/>
</dbReference>
<keyword evidence="6" id="KW-1185">Reference proteome</keyword>
<comment type="catalytic activity">
    <reaction evidence="3">
        <text>L-methionyl-[protein] + [thioredoxin]-disulfide + H2O = L-methionyl-(R)-S-oxide-[protein] + [thioredoxin]-dithiol</text>
        <dbReference type="Rhea" id="RHEA:24164"/>
        <dbReference type="Rhea" id="RHEA-COMP:10698"/>
        <dbReference type="Rhea" id="RHEA-COMP:10700"/>
        <dbReference type="Rhea" id="RHEA-COMP:12313"/>
        <dbReference type="Rhea" id="RHEA-COMP:12314"/>
        <dbReference type="ChEBI" id="CHEBI:15377"/>
        <dbReference type="ChEBI" id="CHEBI:16044"/>
        <dbReference type="ChEBI" id="CHEBI:29950"/>
        <dbReference type="ChEBI" id="CHEBI:45764"/>
        <dbReference type="ChEBI" id="CHEBI:50058"/>
        <dbReference type="EC" id="1.8.4.12"/>
    </reaction>
</comment>
<evidence type="ECO:0000256" key="1">
    <source>
        <dbReference type="ARBA" id="ARBA00012499"/>
    </source>
</evidence>
<dbReference type="EC" id="1.8.4.12" evidence="1"/>
<sequence>MKSPAPTRRHLLQGVPFLGVGLFAGALLLEDGAPARAADGAYRLTDAEWRRKLTPAQYDVLREEGTEMAFSSPLDEFWKAGTYHCAGCGQAAYSSRTKFESNTGWPSFWQPLPKAVAERDDSSLGMERTEVHCSRCLSHLGHVFEDGPKPTGLRYCMNGVALSFQPGTPA</sequence>
<dbReference type="Proteomes" id="UP001524587">
    <property type="component" value="Unassembled WGS sequence"/>
</dbReference>
<dbReference type="EMBL" id="JAMSKV010000002">
    <property type="protein sequence ID" value="MCQ8277401.1"/>
    <property type="molecule type" value="Genomic_DNA"/>
</dbReference>
<dbReference type="InterPro" id="IPR006311">
    <property type="entry name" value="TAT_signal"/>
</dbReference>
<dbReference type="InterPro" id="IPR002579">
    <property type="entry name" value="Met_Sox_Rdtase_MsrB_dom"/>
</dbReference>
<dbReference type="RefSeq" id="WP_422862851.1">
    <property type="nucleotide sequence ID" value="NZ_JAMSKV010000002.1"/>
</dbReference>
<organism evidence="5 6">
    <name type="scientific">Endosaccharibacter trunci</name>
    <dbReference type="NCBI Taxonomy" id="2812733"/>
    <lineage>
        <taxon>Bacteria</taxon>
        <taxon>Pseudomonadati</taxon>
        <taxon>Pseudomonadota</taxon>
        <taxon>Alphaproteobacteria</taxon>
        <taxon>Acetobacterales</taxon>
        <taxon>Acetobacteraceae</taxon>
        <taxon>Endosaccharibacter</taxon>
    </lineage>
</organism>
<keyword evidence="2 5" id="KW-0560">Oxidoreductase</keyword>
<proteinExistence type="predicted"/>
<evidence type="ECO:0000256" key="2">
    <source>
        <dbReference type="ARBA" id="ARBA00023002"/>
    </source>
</evidence>
<evidence type="ECO:0000313" key="5">
    <source>
        <dbReference type="EMBL" id="MCQ8277401.1"/>
    </source>
</evidence>
<feature type="domain" description="MsrB" evidence="4">
    <location>
        <begin position="46"/>
        <end position="167"/>
    </location>
</feature>
<evidence type="ECO:0000256" key="3">
    <source>
        <dbReference type="ARBA" id="ARBA00048488"/>
    </source>
</evidence>
<dbReference type="PANTHER" id="PTHR10173">
    <property type="entry name" value="METHIONINE SULFOXIDE REDUCTASE"/>
    <property type="match status" value="1"/>
</dbReference>
<dbReference type="GO" id="GO:0033743">
    <property type="term" value="F:peptide-methionine (R)-S-oxide reductase activity"/>
    <property type="evidence" value="ECO:0007669"/>
    <property type="project" value="UniProtKB-EC"/>
</dbReference>
<comment type="caution">
    <text evidence="5">The sequence shown here is derived from an EMBL/GenBank/DDBJ whole genome shotgun (WGS) entry which is preliminary data.</text>
</comment>
<name>A0ABT1W3F8_9PROT</name>
<dbReference type="PROSITE" id="PS51318">
    <property type="entry name" value="TAT"/>
    <property type="match status" value="1"/>
</dbReference>
<evidence type="ECO:0000259" key="4">
    <source>
        <dbReference type="PROSITE" id="PS51790"/>
    </source>
</evidence>
<reference evidence="5 6" key="1">
    <citation type="submission" date="2022-06" db="EMBL/GenBank/DDBJ databases">
        <title>Endosaccharibacter gen. nov., sp. nov., endophytic bacteria isolated from sugarcane.</title>
        <authorList>
            <person name="Pitiwittayakul N."/>
            <person name="Yukphan P."/>
            <person name="Charoenyingcharoen P."/>
            <person name="Tanasupawat S."/>
        </authorList>
    </citation>
    <scope>NUCLEOTIDE SEQUENCE [LARGE SCALE GENOMIC DNA]</scope>
    <source>
        <strain evidence="5 6">KSS8</strain>
    </source>
</reference>
<dbReference type="InterPro" id="IPR011057">
    <property type="entry name" value="Mss4-like_sf"/>
</dbReference>
<dbReference type="PROSITE" id="PS51790">
    <property type="entry name" value="MSRB"/>
    <property type="match status" value="1"/>
</dbReference>
<dbReference type="PANTHER" id="PTHR10173:SF57">
    <property type="entry name" value="PEPTIDE-METHIONINE (R)-S-OXIDE REDUCTASE"/>
    <property type="match status" value="1"/>
</dbReference>
<dbReference type="Pfam" id="PF01641">
    <property type="entry name" value="SelR"/>
    <property type="match status" value="1"/>
</dbReference>
<accession>A0ABT1W3F8</accession>
<gene>
    <name evidence="5" type="primary">msrB</name>
    <name evidence="5" type="ORF">NFI95_02915</name>
</gene>
<dbReference type="Gene3D" id="2.170.150.20">
    <property type="entry name" value="Peptide methionine sulfoxide reductase"/>
    <property type="match status" value="1"/>
</dbReference>
<protein>
    <recommendedName>
        <fullName evidence="1">peptide-methionine (R)-S-oxide reductase</fullName>
        <ecNumber evidence="1">1.8.4.12</ecNumber>
    </recommendedName>
</protein>
<dbReference type="NCBIfam" id="TIGR00357">
    <property type="entry name" value="peptide-methionine (R)-S-oxide reductase MsrB"/>
    <property type="match status" value="1"/>
</dbReference>
<dbReference type="InterPro" id="IPR028427">
    <property type="entry name" value="Met_Sox_Rdtase_MsrB"/>
</dbReference>